<keyword evidence="2" id="KW-1185">Reference proteome</keyword>
<gene>
    <name evidence="1" type="ORF">DBO85_00115</name>
</gene>
<accession>A0A2T5PEC6</accession>
<dbReference type="Proteomes" id="UP000244064">
    <property type="component" value="Unassembled WGS sequence"/>
</dbReference>
<evidence type="ECO:0000313" key="2">
    <source>
        <dbReference type="Proteomes" id="UP000244064"/>
    </source>
</evidence>
<reference evidence="1 2" key="1">
    <citation type="submission" date="2018-04" db="EMBL/GenBank/DDBJ databases">
        <title>Pseudomonas sp. nov., isolated from mangrove soil.</title>
        <authorList>
            <person name="Chen C."/>
        </authorList>
    </citation>
    <scope>NUCLEOTIDE SEQUENCE [LARGE SCALE GENOMIC DNA]</scope>
    <source>
        <strain evidence="1 2">TC-11</strain>
    </source>
</reference>
<name>A0A2T5PEC6_9PSED</name>
<comment type="caution">
    <text evidence="1">The sequence shown here is derived from an EMBL/GenBank/DDBJ whole genome shotgun (WGS) entry which is preliminary data.</text>
</comment>
<organism evidence="1 2">
    <name type="scientific">Pseudomonas mangrovi</name>
    <dbReference type="NCBI Taxonomy" id="2161748"/>
    <lineage>
        <taxon>Bacteria</taxon>
        <taxon>Pseudomonadati</taxon>
        <taxon>Pseudomonadota</taxon>
        <taxon>Gammaproteobacteria</taxon>
        <taxon>Pseudomonadales</taxon>
        <taxon>Pseudomonadaceae</taxon>
        <taxon>Pseudomonas</taxon>
    </lineage>
</organism>
<evidence type="ECO:0000313" key="1">
    <source>
        <dbReference type="EMBL" id="PTU76080.1"/>
    </source>
</evidence>
<protein>
    <submittedName>
        <fullName evidence="1">Uncharacterized protein</fullName>
    </submittedName>
</protein>
<dbReference type="EMBL" id="QASN01000002">
    <property type="protein sequence ID" value="PTU76080.1"/>
    <property type="molecule type" value="Genomic_DNA"/>
</dbReference>
<sequence length="139" mass="14958">MKILLVVGVAAVGYKQWSQYQHNRELAALAQQSPGGFIPVSMPSQAPSGHVYILAPLNCPSVEARRADELAARLHQLGIPVKRGSGYSLQFGEPTEQAIADAKRASHILEGPVPAVFVNGMGKSNPTLEDVLAEYRRAQ</sequence>
<proteinExistence type="predicted"/>
<dbReference type="AlphaFoldDB" id="A0A2T5PEC6"/>